<feature type="region of interest" description="Disordered" evidence="1">
    <location>
        <begin position="1"/>
        <end position="42"/>
    </location>
</feature>
<dbReference type="EMBL" id="CAXDID020000614">
    <property type="protein sequence ID" value="CAL6106646.1"/>
    <property type="molecule type" value="Genomic_DNA"/>
</dbReference>
<dbReference type="EMBL" id="CATOUU010000020">
    <property type="protein sequence ID" value="CAI9913160.1"/>
    <property type="molecule type" value="Genomic_DNA"/>
</dbReference>
<comment type="caution">
    <text evidence="2">The sequence shown here is derived from an EMBL/GenBank/DDBJ whole genome shotgun (WGS) entry which is preliminary data.</text>
</comment>
<evidence type="ECO:0000313" key="2">
    <source>
        <dbReference type="EMBL" id="CAI9913160.1"/>
    </source>
</evidence>
<sequence>MAERKNWRGQRRRTNWADARAISSGPHAQTKDSSGKSKCGELDFHRRTQFENNSRTSALSQGYSKRTGQIDDCLRWPRQFLRSATSDKRQRSTFRLPAVNERTQRATQSVGVRAASDFFVGRAVVDGRQRKWAAVHSSSLQLRQSSKSQKAPRRCGAYVSSAPSTAMLSAEHLGRVGK</sequence>
<name>A0AA86N5E9_9EUKA</name>
<gene>
    <name evidence="3" type="ORF">HINF_LOCUS73841</name>
    <name evidence="2" type="ORF">HINF_LOCUS805</name>
</gene>
<proteinExistence type="predicted"/>
<accession>A0AA86N5E9</accession>
<protein>
    <submittedName>
        <fullName evidence="3">Hypothetical_protein</fullName>
    </submittedName>
</protein>
<evidence type="ECO:0000313" key="4">
    <source>
        <dbReference type="Proteomes" id="UP001642409"/>
    </source>
</evidence>
<dbReference type="Proteomes" id="UP001642409">
    <property type="component" value="Unassembled WGS sequence"/>
</dbReference>
<keyword evidence="4" id="KW-1185">Reference proteome</keyword>
<reference evidence="3 4" key="2">
    <citation type="submission" date="2024-07" db="EMBL/GenBank/DDBJ databases">
        <authorList>
            <person name="Akdeniz Z."/>
        </authorList>
    </citation>
    <scope>NUCLEOTIDE SEQUENCE [LARGE SCALE GENOMIC DNA]</scope>
</reference>
<feature type="compositionally biased region" description="Basic and acidic residues" evidence="1">
    <location>
        <begin position="29"/>
        <end position="42"/>
    </location>
</feature>
<dbReference type="AlphaFoldDB" id="A0AA86N5E9"/>
<evidence type="ECO:0000256" key="1">
    <source>
        <dbReference type="SAM" id="MobiDB-lite"/>
    </source>
</evidence>
<evidence type="ECO:0000313" key="3">
    <source>
        <dbReference type="EMBL" id="CAL6106646.1"/>
    </source>
</evidence>
<organism evidence="2">
    <name type="scientific">Hexamita inflata</name>
    <dbReference type="NCBI Taxonomy" id="28002"/>
    <lineage>
        <taxon>Eukaryota</taxon>
        <taxon>Metamonada</taxon>
        <taxon>Diplomonadida</taxon>
        <taxon>Hexamitidae</taxon>
        <taxon>Hexamitinae</taxon>
        <taxon>Hexamita</taxon>
    </lineage>
</organism>
<reference evidence="2" key="1">
    <citation type="submission" date="2023-06" db="EMBL/GenBank/DDBJ databases">
        <authorList>
            <person name="Kurt Z."/>
        </authorList>
    </citation>
    <scope>NUCLEOTIDE SEQUENCE</scope>
</reference>